<protein>
    <recommendedName>
        <fullName evidence="3">Transcription factor domain-containing protein</fullName>
    </recommendedName>
</protein>
<dbReference type="AlphaFoldDB" id="A0A364L3W5"/>
<dbReference type="STRING" id="1196081.A0A364L3W5"/>
<accession>A0A364L3W5</accession>
<dbReference type="InterPro" id="IPR053187">
    <property type="entry name" value="Notoamide_regulator"/>
</dbReference>
<dbReference type="RefSeq" id="XP_040734979.1">
    <property type="nucleotide sequence ID" value="XM_040879065.1"/>
</dbReference>
<dbReference type="EMBL" id="MIKG01000012">
    <property type="protein sequence ID" value="RAO70463.1"/>
    <property type="molecule type" value="Genomic_DNA"/>
</dbReference>
<dbReference type="Proteomes" id="UP000249363">
    <property type="component" value="Unassembled WGS sequence"/>
</dbReference>
<evidence type="ECO:0000313" key="2">
    <source>
        <dbReference type="Proteomes" id="UP000249363"/>
    </source>
</evidence>
<reference evidence="1 2" key="1">
    <citation type="journal article" date="2017" name="Biotechnol. Biofuels">
        <title>Differential beta-glucosidase expression as a function of carbon source availability in Talaromyces amestolkiae: a genomic and proteomic approach.</title>
        <authorList>
            <person name="de Eugenio L.I."/>
            <person name="Mendez-Liter J.A."/>
            <person name="Nieto-Dominguez M."/>
            <person name="Alonso L."/>
            <person name="Gil-Munoz J."/>
            <person name="Barriuso J."/>
            <person name="Prieto A."/>
            <person name="Martinez M.J."/>
        </authorList>
    </citation>
    <scope>NUCLEOTIDE SEQUENCE [LARGE SCALE GENOMIC DNA]</scope>
    <source>
        <strain evidence="1 2">CIB</strain>
    </source>
</reference>
<sequence>MESDQALLLDLIKAIRRDENKYVMELVNLIRGGTELEEVREYLDDKIRRSQLERTPELIEVYGEVRRLEKESQRKSLLDVKRLTDIPIFSVPAKPWTTVTDDDNFVSHLISLWFTWDWLFSSPVDADLFLKDMESGNLDSEFCSPFLVNAILAQACFYSDYPETYAVVGSDSIKGQHFWNEAKRILDAEEGHVSFTTAQGTVVMFVCACTMGKDRLGWGYAMQATDQIHTLRSNQTCLSSKSSLSAGDFAKAMDRLELGSFIVMSTSALALHKSNGILRPKGLRLPEHESKNDQWSPYPNDEKIPRADLEETVLGWYDRLLEWAKCLPECMNVEKTSLPSVVTLHMYYHAVIVTIWARLKEAPRDAQSSSVERSKRAREICLSSSHKIAELASIQKSRWGFEDMSGNTIQWVCVAMFILMEDFENPGSQSDFLILAKAATSFAKRWPLQKGMFRLVQLSTQRTVKEIPSDIRRFFKDFESKYWKPEDVQKFSSRYPNFGAIIRQQDDYIPDDMELDKFLEKWDSLTLDGGK</sequence>
<organism evidence="1 2">
    <name type="scientific">Talaromyces amestolkiae</name>
    <dbReference type="NCBI Taxonomy" id="1196081"/>
    <lineage>
        <taxon>Eukaryota</taxon>
        <taxon>Fungi</taxon>
        <taxon>Dikarya</taxon>
        <taxon>Ascomycota</taxon>
        <taxon>Pezizomycotina</taxon>
        <taxon>Eurotiomycetes</taxon>
        <taxon>Eurotiomycetidae</taxon>
        <taxon>Eurotiales</taxon>
        <taxon>Trichocomaceae</taxon>
        <taxon>Talaromyces</taxon>
        <taxon>Talaromyces sect. Talaromyces</taxon>
    </lineage>
</organism>
<proteinExistence type="predicted"/>
<name>A0A364L3W5_TALAM</name>
<keyword evidence="2" id="KW-1185">Reference proteome</keyword>
<dbReference type="PANTHER" id="PTHR47256:SF1">
    <property type="entry name" value="ZN(II)2CYS6 TRANSCRIPTION FACTOR (EUROFUNG)"/>
    <property type="match status" value="1"/>
</dbReference>
<dbReference type="CDD" id="cd12148">
    <property type="entry name" value="fungal_TF_MHR"/>
    <property type="match status" value="1"/>
</dbReference>
<dbReference type="OrthoDB" id="2593732at2759"/>
<comment type="caution">
    <text evidence="1">The sequence shown here is derived from an EMBL/GenBank/DDBJ whole genome shotgun (WGS) entry which is preliminary data.</text>
</comment>
<dbReference type="PANTHER" id="PTHR47256">
    <property type="entry name" value="ZN(II)2CYS6 TRANSCRIPTION FACTOR (EUROFUNG)-RELATED"/>
    <property type="match status" value="1"/>
</dbReference>
<evidence type="ECO:0008006" key="3">
    <source>
        <dbReference type="Google" id="ProtNLM"/>
    </source>
</evidence>
<dbReference type="GeneID" id="63795691"/>
<gene>
    <name evidence="1" type="ORF">BHQ10_006475</name>
</gene>
<evidence type="ECO:0000313" key="1">
    <source>
        <dbReference type="EMBL" id="RAO70463.1"/>
    </source>
</evidence>